<dbReference type="InterPro" id="IPR036188">
    <property type="entry name" value="FAD/NAD-bd_sf"/>
</dbReference>
<dbReference type="Pfam" id="PF21274">
    <property type="entry name" value="Rng_hyd_C"/>
    <property type="match status" value="1"/>
</dbReference>
<evidence type="ECO:0000313" key="3">
    <source>
        <dbReference type="EMBL" id="GCD40142.1"/>
    </source>
</evidence>
<dbReference type="AlphaFoldDB" id="A0A7U9L4B0"/>
<dbReference type="Gene3D" id="3.40.50.1110">
    <property type="entry name" value="SGNH hydrolase"/>
    <property type="match status" value="1"/>
</dbReference>
<dbReference type="EMBL" id="BHZC01000001">
    <property type="protein sequence ID" value="GCD40142.1"/>
    <property type="molecule type" value="Genomic_DNA"/>
</dbReference>
<dbReference type="Pfam" id="PF01494">
    <property type="entry name" value="FAD_binding_3"/>
    <property type="match status" value="1"/>
</dbReference>
<sequence length="403" mass="43135">MNLGWKLAATVHGHAPDGLLDTYTRERHPIGAGVLDWTRAQAAVMRPGPHGQAIQSVMRDLLGTRDGTTHVSAKVSGSSIRYDLGGGHPLTGRSAPDLQLEDGTRLGELLRGGRGLALDLTADRRLPDAATARPGRLRHTAGTAKNDLGPGAVLVRPDGFVAWAGDRDFDPSRATRCGTSNPAGRRTCSVRALTGCRSSSGSTTWAGTRWPRRDTCFPWRNSRRVTGRLLAPLAEAGTELILIEPFLLPVHGVVEAGAARVGPEERTQWRADLNPKIQAVRELARPYGAQLLPADSMFTELSTATGPEYWAEDGVHPTPAGHAALAAAWLRLVACPRKTSPRRITGALRPGVGNAPSFPLRRSRESGCAPFPRRSSPLRDEGLLSAACAARPWKCKPSYKGLA</sequence>
<dbReference type="SUPFAM" id="SSF52266">
    <property type="entry name" value="SGNH hydrolase"/>
    <property type="match status" value="1"/>
</dbReference>
<dbReference type="Proteomes" id="UP000287830">
    <property type="component" value="Unassembled WGS sequence"/>
</dbReference>
<feature type="region of interest" description="Disordered" evidence="1">
    <location>
        <begin position="344"/>
        <end position="373"/>
    </location>
</feature>
<dbReference type="PRINTS" id="PR00420">
    <property type="entry name" value="RNGMNOXGNASE"/>
</dbReference>
<reference evidence="3 4" key="1">
    <citation type="submission" date="2018-11" db="EMBL/GenBank/DDBJ databases">
        <title>Whole genome sequence of Streptomyces chrestomyceticus NBRC 13444(T).</title>
        <authorList>
            <person name="Komaki H."/>
            <person name="Tamura T."/>
        </authorList>
    </citation>
    <scope>NUCLEOTIDE SEQUENCE [LARGE SCALE GENOMIC DNA]</scope>
    <source>
        <strain evidence="3 4">NBRC 13444</strain>
    </source>
</reference>
<evidence type="ECO:0000313" key="4">
    <source>
        <dbReference type="Proteomes" id="UP000287830"/>
    </source>
</evidence>
<dbReference type="GO" id="GO:0071949">
    <property type="term" value="F:FAD binding"/>
    <property type="evidence" value="ECO:0007669"/>
    <property type="project" value="InterPro"/>
</dbReference>
<protein>
    <submittedName>
        <fullName evidence="3">FAD-dependent oxidoreductase</fullName>
    </submittedName>
</protein>
<feature type="domain" description="FAD-binding" evidence="2">
    <location>
        <begin position="1"/>
        <end position="38"/>
    </location>
</feature>
<dbReference type="Gene3D" id="3.40.30.120">
    <property type="match status" value="1"/>
</dbReference>
<gene>
    <name evidence="3" type="ORF">OEIGOIKO_07999</name>
</gene>
<evidence type="ECO:0000256" key="1">
    <source>
        <dbReference type="SAM" id="MobiDB-lite"/>
    </source>
</evidence>
<comment type="caution">
    <text evidence="3">The sequence shown here is derived from an EMBL/GenBank/DDBJ whole genome shotgun (WGS) entry which is preliminary data.</text>
</comment>
<name>A0A7U9L4B0_9ACTN</name>
<dbReference type="InterPro" id="IPR002938">
    <property type="entry name" value="FAD-bd"/>
</dbReference>
<accession>A0A7U9L4B0</accession>
<organism evidence="3 4">
    <name type="scientific">Streptomyces chrestomyceticus JCM 4735</name>
    <dbReference type="NCBI Taxonomy" id="1306181"/>
    <lineage>
        <taxon>Bacteria</taxon>
        <taxon>Bacillati</taxon>
        <taxon>Actinomycetota</taxon>
        <taxon>Actinomycetes</taxon>
        <taxon>Kitasatosporales</taxon>
        <taxon>Streptomycetaceae</taxon>
        <taxon>Streptomyces</taxon>
    </lineage>
</organism>
<dbReference type="Gene3D" id="3.50.50.60">
    <property type="entry name" value="FAD/NAD(P)-binding domain"/>
    <property type="match status" value="1"/>
</dbReference>
<dbReference type="InterPro" id="IPR036514">
    <property type="entry name" value="SGNH_hydro_sf"/>
</dbReference>
<evidence type="ECO:0000259" key="2">
    <source>
        <dbReference type="Pfam" id="PF01494"/>
    </source>
</evidence>
<proteinExistence type="predicted"/>